<keyword evidence="6 15" id="KW-0349">Heme</keyword>
<comment type="caution">
    <text evidence="19">The sequence shown here is derived from an EMBL/GenBank/DDBJ whole genome shotgun (WGS) entry which is preliminary data.</text>
</comment>
<reference evidence="19" key="1">
    <citation type="submission" date="2018-03" db="EMBL/GenBank/DDBJ databases">
        <authorList>
            <person name="Guldener U."/>
        </authorList>
    </citation>
    <scope>NUCLEOTIDE SEQUENCE</scope>
</reference>
<evidence type="ECO:0000256" key="7">
    <source>
        <dbReference type="ARBA" id="ARBA00022622"/>
    </source>
</evidence>
<dbReference type="InterPro" id="IPR051735">
    <property type="entry name" value="CFEM_domain"/>
</dbReference>
<keyword evidence="9 17" id="KW-0732">Signal</keyword>
<protein>
    <recommendedName>
        <fullName evidence="18">CFEM domain-containing protein</fullName>
    </recommendedName>
</protein>
<keyword evidence="4" id="KW-1003">Cell membrane</keyword>
<comment type="similarity">
    <text evidence="3">Belongs to the RBT5 family.</text>
</comment>
<evidence type="ECO:0000256" key="9">
    <source>
        <dbReference type="ARBA" id="ARBA00022729"/>
    </source>
</evidence>
<dbReference type="PANTHER" id="PTHR37928">
    <property type="entry name" value="CFEM DOMAIN PROTEIN (AFU_ORTHOLOGUE AFUA_6G14090)"/>
    <property type="match status" value="1"/>
</dbReference>
<dbReference type="Proteomes" id="UP001187682">
    <property type="component" value="Unassembled WGS sequence"/>
</dbReference>
<dbReference type="PROSITE" id="PS52012">
    <property type="entry name" value="CFEM"/>
    <property type="match status" value="1"/>
</dbReference>
<evidence type="ECO:0000256" key="11">
    <source>
        <dbReference type="ARBA" id="ARBA00023136"/>
    </source>
</evidence>
<sequence>MKYSVALIMAVAAVGSSAQSLSDLPECGQGCIQRMIGSAQSLGCKADDVACLCKNPDFTYGIRDCSVEACSDHADSIINYGAEYCKANGGVVITTSGSSVTPIPTNTNGGSDGAGGAGAGGKTHSDSGDVAVATSTIKTEVDESGSSVSKTATETYYSSPTDASSSGGSGTSNGGATSTGSGGAESTNGSGNGDGNSAVNAAAPMGLVAAAGIMAMLV</sequence>
<evidence type="ECO:0000256" key="15">
    <source>
        <dbReference type="PROSITE-ProRule" id="PRU01356"/>
    </source>
</evidence>
<feature type="chain" id="PRO_5042063030" description="CFEM domain-containing protein" evidence="17">
    <location>
        <begin position="19"/>
        <end position="218"/>
    </location>
</feature>
<keyword evidence="14" id="KW-0449">Lipoprotein</keyword>
<dbReference type="AlphaFoldDB" id="A0AAE8MUI4"/>
<dbReference type="Pfam" id="PF05730">
    <property type="entry name" value="CFEM"/>
    <property type="match status" value="1"/>
</dbReference>
<evidence type="ECO:0000256" key="10">
    <source>
        <dbReference type="ARBA" id="ARBA00023004"/>
    </source>
</evidence>
<keyword evidence="12 15" id="KW-1015">Disulfide bond</keyword>
<keyword evidence="13" id="KW-0325">Glycoprotein</keyword>
<evidence type="ECO:0000256" key="6">
    <source>
        <dbReference type="ARBA" id="ARBA00022617"/>
    </source>
</evidence>
<evidence type="ECO:0000256" key="12">
    <source>
        <dbReference type="ARBA" id="ARBA00023157"/>
    </source>
</evidence>
<proteinExistence type="inferred from homology"/>
<keyword evidence="8 15" id="KW-0479">Metal-binding</keyword>
<feature type="disulfide bond" evidence="15">
    <location>
        <begin position="44"/>
        <end position="51"/>
    </location>
</feature>
<evidence type="ECO:0000256" key="8">
    <source>
        <dbReference type="ARBA" id="ARBA00022723"/>
    </source>
</evidence>
<comment type="caution">
    <text evidence="15">Lacks conserved residue(s) required for the propagation of feature annotation.</text>
</comment>
<dbReference type="EMBL" id="ONZQ02000004">
    <property type="protein sequence ID" value="SPO00499.1"/>
    <property type="molecule type" value="Genomic_DNA"/>
</dbReference>
<dbReference type="InterPro" id="IPR008427">
    <property type="entry name" value="Extracellular_membr_CFEM_dom"/>
</dbReference>
<evidence type="ECO:0000256" key="17">
    <source>
        <dbReference type="SAM" id="SignalP"/>
    </source>
</evidence>
<feature type="compositionally biased region" description="Low complexity" evidence="16">
    <location>
        <begin position="174"/>
        <end position="195"/>
    </location>
</feature>
<feature type="compositionally biased region" description="Polar residues" evidence="16">
    <location>
        <begin position="133"/>
        <end position="157"/>
    </location>
</feature>
<dbReference type="PANTHER" id="PTHR37928:SF1">
    <property type="entry name" value="CFEM DOMAIN PROTEIN (AFU_ORTHOLOGUE AFUA_6G14090)"/>
    <property type="match status" value="1"/>
</dbReference>
<evidence type="ECO:0000256" key="2">
    <source>
        <dbReference type="ARBA" id="ARBA00004613"/>
    </source>
</evidence>
<dbReference type="GO" id="GO:0005576">
    <property type="term" value="C:extracellular region"/>
    <property type="evidence" value="ECO:0007669"/>
    <property type="project" value="UniProtKB-SubCell"/>
</dbReference>
<evidence type="ECO:0000256" key="16">
    <source>
        <dbReference type="SAM" id="MobiDB-lite"/>
    </source>
</evidence>
<feature type="domain" description="CFEM" evidence="18">
    <location>
        <begin position="1"/>
        <end position="111"/>
    </location>
</feature>
<evidence type="ECO:0000256" key="5">
    <source>
        <dbReference type="ARBA" id="ARBA00022525"/>
    </source>
</evidence>
<accession>A0AAE8MUI4</accession>
<evidence type="ECO:0000256" key="4">
    <source>
        <dbReference type="ARBA" id="ARBA00022475"/>
    </source>
</evidence>
<name>A0AAE8MUI4_9PEZI</name>
<keyword evidence="20" id="KW-1185">Reference proteome</keyword>
<evidence type="ECO:0000256" key="14">
    <source>
        <dbReference type="ARBA" id="ARBA00023288"/>
    </source>
</evidence>
<evidence type="ECO:0000256" key="3">
    <source>
        <dbReference type="ARBA" id="ARBA00010031"/>
    </source>
</evidence>
<feature type="compositionally biased region" description="Gly residues" evidence="16">
    <location>
        <begin position="110"/>
        <end position="121"/>
    </location>
</feature>
<keyword evidence="10 15" id="KW-0408">Iron</keyword>
<comment type="subcellular location">
    <subcellularLocation>
        <location evidence="1">Cell membrane</location>
        <topology evidence="1">Lipid-anchor</topology>
        <topology evidence="1">GPI-anchor</topology>
    </subcellularLocation>
    <subcellularLocation>
        <location evidence="2">Secreted</location>
    </subcellularLocation>
</comment>
<dbReference type="SMART" id="SM00747">
    <property type="entry name" value="CFEM"/>
    <property type="match status" value="1"/>
</dbReference>
<evidence type="ECO:0000256" key="1">
    <source>
        <dbReference type="ARBA" id="ARBA00004609"/>
    </source>
</evidence>
<keyword evidence="11" id="KW-0472">Membrane</keyword>
<evidence type="ECO:0000256" key="13">
    <source>
        <dbReference type="ARBA" id="ARBA00023180"/>
    </source>
</evidence>
<evidence type="ECO:0000313" key="20">
    <source>
        <dbReference type="Proteomes" id="UP001187682"/>
    </source>
</evidence>
<organism evidence="19 20">
    <name type="scientific">Cephalotrichum gorgonifer</name>
    <dbReference type="NCBI Taxonomy" id="2041049"/>
    <lineage>
        <taxon>Eukaryota</taxon>
        <taxon>Fungi</taxon>
        <taxon>Dikarya</taxon>
        <taxon>Ascomycota</taxon>
        <taxon>Pezizomycotina</taxon>
        <taxon>Sordariomycetes</taxon>
        <taxon>Hypocreomycetidae</taxon>
        <taxon>Microascales</taxon>
        <taxon>Microascaceae</taxon>
        <taxon>Cephalotrichum</taxon>
    </lineage>
</organism>
<keyword evidence="5" id="KW-0964">Secreted</keyword>
<feature type="signal peptide" evidence="17">
    <location>
        <begin position="1"/>
        <end position="18"/>
    </location>
</feature>
<dbReference type="GO" id="GO:0005886">
    <property type="term" value="C:plasma membrane"/>
    <property type="evidence" value="ECO:0007669"/>
    <property type="project" value="UniProtKB-SubCell"/>
</dbReference>
<dbReference type="GO" id="GO:0098552">
    <property type="term" value="C:side of membrane"/>
    <property type="evidence" value="ECO:0007669"/>
    <property type="project" value="UniProtKB-KW"/>
</dbReference>
<feature type="region of interest" description="Disordered" evidence="16">
    <location>
        <begin position="100"/>
        <end position="195"/>
    </location>
</feature>
<dbReference type="GO" id="GO:0046872">
    <property type="term" value="F:metal ion binding"/>
    <property type="evidence" value="ECO:0007669"/>
    <property type="project" value="UniProtKB-UniRule"/>
</dbReference>
<gene>
    <name evidence="19" type="ORF">DNG_03247</name>
</gene>
<evidence type="ECO:0000259" key="18">
    <source>
        <dbReference type="PROSITE" id="PS52012"/>
    </source>
</evidence>
<feature type="binding site" description="axial binding residue" evidence="15">
    <location>
        <position position="48"/>
    </location>
    <ligand>
        <name>heme</name>
        <dbReference type="ChEBI" id="CHEBI:30413"/>
    </ligand>
    <ligandPart>
        <name>Fe</name>
        <dbReference type="ChEBI" id="CHEBI:18248"/>
    </ligandPart>
</feature>
<evidence type="ECO:0000313" key="19">
    <source>
        <dbReference type="EMBL" id="SPO00499.1"/>
    </source>
</evidence>
<keyword evidence="7" id="KW-0336">GPI-anchor</keyword>